<keyword evidence="2" id="KW-0812">Transmembrane</keyword>
<dbReference type="Proteomes" id="UP000516173">
    <property type="component" value="Chromosome"/>
</dbReference>
<dbReference type="EMBL" id="AP023396">
    <property type="protein sequence ID" value="BCK52304.1"/>
    <property type="molecule type" value="Genomic_DNA"/>
</dbReference>
<keyword evidence="5" id="KW-1185">Reference proteome</keyword>
<evidence type="ECO:0000256" key="2">
    <source>
        <dbReference type="SAM" id="Phobius"/>
    </source>
</evidence>
<feature type="transmembrane region" description="Helical" evidence="2">
    <location>
        <begin position="240"/>
        <end position="259"/>
    </location>
</feature>
<keyword evidence="2" id="KW-1133">Transmembrane helix</keyword>
<evidence type="ECO:0000259" key="3">
    <source>
        <dbReference type="Pfam" id="PF14219"/>
    </source>
</evidence>
<keyword evidence="2" id="KW-0472">Membrane</keyword>
<feature type="transmembrane region" description="Helical" evidence="2">
    <location>
        <begin position="203"/>
        <end position="220"/>
    </location>
</feature>
<evidence type="ECO:0000313" key="5">
    <source>
        <dbReference type="Proteomes" id="UP000516173"/>
    </source>
</evidence>
<feature type="transmembrane region" description="Helical" evidence="2">
    <location>
        <begin position="271"/>
        <end position="293"/>
    </location>
</feature>
<dbReference type="Pfam" id="PF14219">
    <property type="entry name" value="DUF4328"/>
    <property type="match status" value="1"/>
</dbReference>
<sequence length="351" mass="38557">MSEERGTRPVSTVVQPCARCGARWAVQGRPNHWCPRCRGVLLSPAPVDAPAERRNYRWVARPPGRHPRDGRVTRPASSTPATPRYREMPRWGLRDEPPRPAPAPGGRLAAFTERRDRLLIATAVLFGLAAIAEFVRYLILLHNRTRLIDPVALLLSDLAVYLTACLALLFALATAIGLIGWLAGARRSAYAGVGRRDPRSPRILWGGSLIPVVNLIFPGVFLTELAQLRGDDPRLVRAVRIWWCGWVLNGLLVAGALLWRTADSLQARADGVAFTAWTDVAAAVVAVLTLWLVRLLEGQDLRGRVRLPKRWVASVGPAAPVIEPVHPAVESVERAPDPVVGDNEHEEVMAK</sequence>
<organism evidence="4 5">
    <name type="scientific">Nocardia wallacei</name>
    <dbReference type="NCBI Taxonomy" id="480035"/>
    <lineage>
        <taxon>Bacteria</taxon>
        <taxon>Bacillati</taxon>
        <taxon>Actinomycetota</taxon>
        <taxon>Actinomycetes</taxon>
        <taxon>Mycobacteriales</taxon>
        <taxon>Nocardiaceae</taxon>
        <taxon>Nocardia</taxon>
    </lineage>
</organism>
<name>A0A7G1KFV5_9NOCA</name>
<feature type="region of interest" description="Disordered" evidence="1">
    <location>
        <begin position="60"/>
        <end position="105"/>
    </location>
</feature>
<evidence type="ECO:0000256" key="1">
    <source>
        <dbReference type="SAM" id="MobiDB-lite"/>
    </source>
</evidence>
<gene>
    <name evidence="4" type="ORF">NWFMUON74_00760</name>
</gene>
<proteinExistence type="predicted"/>
<dbReference type="KEGG" id="nwl:NWFMUON74_00760"/>
<feature type="domain" description="DUF4328" evidence="3">
    <location>
        <begin position="144"/>
        <end position="297"/>
    </location>
</feature>
<reference evidence="4 5" key="1">
    <citation type="submission" date="2020-08" db="EMBL/GenBank/DDBJ databases">
        <title>Genome Sequencing of Nocardia wallacei strain FMUON74 and assembly.</title>
        <authorList>
            <person name="Toyokawa M."/>
            <person name="Uesaka K."/>
        </authorList>
    </citation>
    <scope>NUCLEOTIDE SEQUENCE [LARGE SCALE GENOMIC DNA]</scope>
    <source>
        <strain evidence="4 5">FMUON74</strain>
    </source>
</reference>
<feature type="compositionally biased region" description="Basic and acidic residues" evidence="1">
    <location>
        <begin position="84"/>
        <end position="98"/>
    </location>
</feature>
<accession>A0A7G1KFV5</accession>
<protein>
    <submittedName>
        <fullName evidence="4">Membrane protein</fullName>
    </submittedName>
</protein>
<feature type="transmembrane region" description="Helical" evidence="2">
    <location>
        <begin position="159"/>
        <end position="182"/>
    </location>
</feature>
<dbReference type="AlphaFoldDB" id="A0A7G1KFV5"/>
<dbReference type="InterPro" id="IPR025565">
    <property type="entry name" value="DUF4328"/>
</dbReference>
<feature type="transmembrane region" description="Helical" evidence="2">
    <location>
        <begin position="118"/>
        <end position="139"/>
    </location>
</feature>
<evidence type="ECO:0000313" key="4">
    <source>
        <dbReference type="EMBL" id="BCK52304.1"/>
    </source>
</evidence>